<evidence type="ECO:0000313" key="4">
    <source>
        <dbReference type="Proteomes" id="UP000232688"/>
    </source>
</evidence>
<dbReference type="VEuPathDB" id="FungiDB:RhiirA1_465223"/>
<dbReference type="EMBL" id="LLXJ01001387">
    <property type="protein sequence ID" value="PKC02412.1"/>
    <property type="molecule type" value="Genomic_DNA"/>
</dbReference>
<feature type="transmembrane region" description="Helical" evidence="1">
    <location>
        <begin position="26"/>
        <end position="53"/>
    </location>
</feature>
<keyword evidence="1" id="KW-0812">Transmembrane</keyword>
<evidence type="ECO:0000256" key="1">
    <source>
        <dbReference type="SAM" id="Phobius"/>
    </source>
</evidence>
<sequence length="59" mass="6909">MDEFQLVTECLTELKDNNDKERKQELLMYLAIYCSNSKGCTGIVAMIIMLIIIRKWKPL</sequence>
<gene>
    <name evidence="3" type="ORF">RhiirA1_465223</name>
    <name evidence="2" type="ORF">RhiirA5_425276</name>
</gene>
<protein>
    <submittedName>
        <fullName evidence="3">Uncharacterized protein</fullName>
    </submittedName>
</protein>
<keyword evidence="1" id="KW-1133">Transmembrane helix</keyword>
<evidence type="ECO:0000313" key="3">
    <source>
        <dbReference type="EMBL" id="PKC62373.1"/>
    </source>
</evidence>
<organism evidence="3 4">
    <name type="scientific">Rhizophagus irregularis</name>
    <dbReference type="NCBI Taxonomy" id="588596"/>
    <lineage>
        <taxon>Eukaryota</taxon>
        <taxon>Fungi</taxon>
        <taxon>Fungi incertae sedis</taxon>
        <taxon>Mucoromycota</taxon>
        <taxon>Glomeromycotina</taxon>
        <taxon>Glomeromycetes</taxon>
        <taxon>Glomerales</taxon>
        <taxon>Glomeraceae</taxon>
        <taxon>Rhizophagus</taxon>
    </lineage>
</organism>
<dbReference type="AlphaFoldDB" id="A0A2N0RGD7"/>
<dbReference type="Proteomes" id="UP000232688">
    <property type="component" value="Unassembled WGS sequence"/>
</dbReference>
<keyword evidence="1" id="KW-0472">Membrane</keyword>
<proteinExistence type="predicted"/>
<comment type="caution">
    <text evidence="3">The sequence shown here is derived from an EMBL/GenBank/DDBJ whole genome shotgun (WGS) entry which is preliminary data.</text>
</comment>
<reference evidence="2 5" key="2">
    <citation type="submission" date="2017-09" db="EMBL/GenBank/DDBJ databases">
        <title>Extensive intraspecific genome diversity in a model arbuscular mycorrhizal fungus.</title>
        <authorList>
            <person name="Chen E.C."/>
            <person name="Morin E."/>
            <person name="Beaudet D."/>
            <person name="Noel J."/>
            <person name="Ndikumana S."/>
            <person name="Charron P."/>
            <person name="St-Onge C."/>
            <person name="Giorgi J."/>
            <person name="Grigoriev I.V."/>
            <person name="Roux C."/>
            <person name="Martin F.M."/>
            <person name="Corradi N."/>
        </authorList>
    </citation>
    <scope>NUCLEOTIDE SEQUENCE [LARGE SCALE GENOMIC DNA]</scope>
    <source>
        <strain evidence="2 5">A5</strain>
    </source>
</reference>
<dbReference type="EMBL" id="LLXH01000866">
    <property type="protein sequence ID" value="PKC62373.1"/>
    <property type="molecule type" value="Genomic_DNA"/>
</dbReference>
<reference evidence="2 5" key="1">
    <citation type="submission" date="2016-04" db="EMBL/GenBank/DDBJ databases">
        <title>Genome analyses suggest a sexual origin of heterokaryosis in a supposedly ancient asexual fungus.</title>
        <authorList>
            <person name="Ropars J."/>
            <person name="Sedzielewska K."/>
            <person name="Noel J."/>
            <person name="Charron P."/>
            <person name="Farinelli L."/>
            <person name="Marton T."/>
            <person name="Kruger M."/>
            <person name="Pelin A."/>
            <person name="Brachmann A."/>
            <person name="Corradi N."/>
        </authorList>
    </citation>
    <scope>NUCLEOTIDE SEQUENCE [LARGE SCALE GENOMIC DNA]</scope>
    <source>
        <strain evidence="2 5">A5</strain>
    </source>
</reference>
<dbReference type="Proteomes" id="UP000232722">
    <property type="component" value="Unassembled WGS sequence"/>
</dbReference>
<evidence type="ECO:0000313" key="5">
    <source>
        <dbReference type="Proteomes" id="UP000232722"/>
    </source>
</evidence>
<name>A0A2N0RGD7_9GLOM</name>
<evidence type="ECO:0000313" key="2">
    <source>
        <dbReference type="EMBL" id="PKC02412.1"/>
    </source>
</evidence>
<reference evidence="3 4" key="3">
    <citation type="submission" date="2017-10" db="EMBL/GenBank/DDBJ databases">
        <title>Extensive intraspecific genome diversity in a model arbuscular mycorrhizal fungus.</title>
        <authorList>
            <person name="Chen E.C.H."/>
            <person name="Morin E."/>
            <person name="Baudet D."/>
            <person name="Noel J."/>
            <person name="Ndikumana S."/>
            <person name="Charron P."/>
            <person name="St-Onge C."/>
            <person name="Giorgi J."/>
            <person name="Grigoriev I.V."/>
            <person name="Roux C."/>
            <person name="Martin F.M."/>
            <person name="Corradi N."/>
        </authorList>
    </citation>
    <scope>NUCLEOTIDE SEQUENCE [LARGE SCALE GENOMIC DNA]</scope>
    <source>
        <strain evidence="3 4">A1</strain>
    </source>
</reference>
<reference evidence="3 4" key="4">
    <citation type="submission" date="2017-10" db="EMBL/GenBank/DDBJ databases">
        <title>Genome analyses suggest a sexual origin of heterokaryosis in a supposedly ancient asexual fungus.</title>
        <authorList>
            <person name="Corradi N."/>
            <person name="Sedzielewska K."/>
            <person name="Noel J."/>
            <person name="Charron P."/>
            <person name="Farinelli L."/>
            <person name="Marton T."/>
            <person name="Kruger M."/>
            <person name="Pelin A."/>
            <person name="Brachmann A."/>
            <person name="Corradi N."/>
        </authorList>
    </citation>
    <scope>NUCLEOTIDE SEQUENCE [LARGE SCALE GENOMIC DNA]</scope>
    <source>
        <strain evidence="3 4">A1</strain>
    </source>
</reference>
<accession>A0A2N0RGD7</accession>